<dbReference type="SUPFAM" id="SSF57535">
    <property type="entry name" value="Complement control module/SCR domain"/>
    <property type="match status" value="6"/>
</dbReference>
<reference evidence="18" key="1">
    <citation type="submission" date="2024-04" db="EMBL/GenBank/DDBJ databases">
        <title>Salinicola lusitanus LLJ914,a marine bacterium isolated from the Okinawa Trough.</title>
        <authorList>
            <person name="Li J."/>
        </authorList>
    </citation>
    <scope>NUCLEOTIDE SEQUENCE [LARGE SCALE GENOMIC DNA]</scope>
</reference>
<keyword evidence="7" id="KW-0460">Magnesium</keyword>
<evidence type="ECO:0000256" key="9">
    <source>
        <dbReference type="ARBA" id="ARBA00022989"/>
    </source>
</evidence>
<dbReference type="Pfam" id="PF00690">
    <property type="entry name" value="Cation_ATPase_N"/>
    <property type="match status" value="1"/>
</dbReference>
<protein>
    <recommendedName>
        <fullName evidence="16">Sushi domain-containing protein</fullName>
    </recommendedName>
</protein>
<name>A0AAW0PN65_9GOBI</name>
<feature type="domain" description="Sushi" evidence="16">
    <location>
        <begin position="352"/>
        <end position="416"/>
    </location>
</feature>
<dbReference type="InterPro" id="IPR004014">
    <property type="entry name" value="ATPase_P-typ_cation-transptr_N"/>
</dbReference>
<dbReference type="CDD" id="cd00033">
    <property type="entry name" value="CCP"/>
    <property type="match status" value="5"/>
</dbReference>
<evidence type="ECO:0000256" key="6">
    <source>
        <dbReference type="ARBA" id="ARBA00022840"/>
    </source>
</evidence>
<gene>
    <name evidence="17" type="ORF">WMY93_004233</name>
</gene>
<keyword evidence="11 13" id="KW-1015">Disulfide bond</keyword>
<evidence type="ECO:0000256" key="8">
    <source>
        <dbReference type="ARBA" id="ARBA00022967"/>
    </source>
</evidence>
<dbReference type="InterPro" id="IPR035976">
    <property type="entry name" value="Sushi/SCR/CCP_sf"/>
</dbReference>
<keyword evidence="18" id="KW-1185">Reference proteome</keyword>
<dbReference type="GO" id="GO:0016020">
    <property type="term" value="C:membrane"/>
    <property type="evidence" value="ECO:0007669"/>
    <property type="project" value="UniProtKB-SubCell"/>
</dbReference>
<sequence length="601" mass="66387">MENAHTKSVEEVYSYFCVNESTGLSLEEVKRQKEKWGLNELPAEEGKSLWELVLEQFEDLLVRILLLAACISFVLAWFEEGEETITAFVEPFVILLILIANAIVGVWQERNGRGRHRSAKGSKACLRTTMKTLAWIICILPYVFLVSGAEVHSCSSKPEFPGATLLRYTPDKALFKCAEGHEPAGGSPVVRCSGGQWNRLTLLCRKKSCGNAGELLNGRFTYNGEPDLGTEAYASCDDGFTLTGPKVIKCGVDGWSKPLPSVKKEQSHSRVWLLTWPTLRRRALLKCTNGPYSLESGPYSLESGPYSLESGPTPSELPPVSAKDPPAPSKKPSTPQRVPPAPPKVPPKNTPGSCGVPQNKYGSRAILATKYSSLKSFPAGTRVYYVCDVGYFHSRGSKYRICAGGRWTPLELQCRRKRCGSAGELYSGRYEYTGTEFGDSVTAVCDAGYQLVGQATRNCLLQGWDGHPPVCEVLTCDDPPEVNNAGIVGYAEAPFAYMTVLTYRCLVGALTGPSTIWCKEDGTWSSPLPHCKDITCAAPNIPNASWVRSQSGRYQHRDGLYIQCDDRFTLNGPSYITCNERGQWAPRLPKCKAWMHDFRRW</sequence>
<evidence type="ECO:0000256" key="13">
    <source>
        <dbReference type="PROSITE-ProRule" id="PRU00302"/>
    </source>
</evidence>
<dbReference type="PANTHER" id="PTHR19325">
    <property type="entry name" value="COMPLEMENT COMPONENT-RELATED SUSHI DOMAIN-CONTAINING"/>
    <property type="match status" value="1"/>
</dbReference>
<feature type="compositionally biased region" description="Low complexity" evidence="14">
    <location>
        <begin position="318"/>
        <end position="336"/>
    </location>
</feature>
<keyword evidence="2 13" id="KW-0768">Sushi</keyword>
<keyword evidence="12" id="KW-0325">Glycoprotein</keyword>
<dbReference type="Proteomes" id="UP001460270">
    <property type="component" value="Unassembled WGS sequence"/>
</dbReference>
<evidence type="ECO:0000256" key="7">
    <source>
        <dbReference type="ARBA" id="ARBA00022842"/>
    </source>
</evidence>
<evidence type="ECO:0000256" key="4">
    <source>
        <dbReference type="ARBA" id="ARBA00022737"/>
    </source>
</evidence>
<keyword evidence="4" id="KW-0677">Repeat</keyword>
<dbReference type="PROSITE" id="PS50923">
    <property type="entry name" value="SUSHI"/>
    <property type="match status" value="5"/>
</dbReference>
<evidence type="ECO:0000256" key="15">
    <source>
        <dbReference type="SAM" id="Phobius"/>
    </source>
</evidence>
<evidence type="ECO:0000256" key="5">
    <source>
        <dbReference type="ARBA" id="ARBA00022741"/>
    </source>
</evidence>
<dbReference type="InterPro" id="IPR050350">
    <property type="entry name" value="Compl-Cell_Adhes-Reg"/>
</dbReference>
<feature type="disulfide bond" evidence="13">
    <location>
        <begin position="564"/>
        <end position="591"/>
    </location>
</feature>
<feature type="transmembrane region" description="Helical" evidence="15">
    <location>
        <begin position="128"/>
        <end position="149"/>
    </location>
</feature>
<evidence type="ECO:0000256" key="3">
    <source>
        <dbReference type="ARBA" id="ARBA00022692"/>
    </source>
</evidence>
<keyword evidence="9 15" id="KW-1133">Transmembrane helix</keyword>
<comment type="subcellular location">
    <subcellularLocation>
        <location evidence="1">Membrane</location>
        <topology evidence="1">Multi-pass membrane protein</topology>
    </subcellularLocation>
</comment>
<feature type="compositionally biased region" description="Pro residues" evidence="14">
    <location>
        <begin position="337"/>
        <end position="349"/>
    </location>
</feature>
<feature type="domain" description="Sushi" evidence="16">
    <location>
        <begin position="417"/>
        <end position="473"/>
    </location>
</feature>
<keyword evidence="10 15" id="KW-0472">Membrane</keyword>
<keyword evidence="8" id="KW-1278">Translocase</keyword>
<dbReference type="AlphaFoldDB" id="A0AAW0PN65"/>
<dbReference type="SMART" id="SM00831">
    <property type="entry name" value="Cation_ATPase_N"/>
    <property type="match status" value="1"/>
</dbReference>
<dbReference type="SMART" id="SM00032">
    <property type="entry name" value="CCP"/>
    <property type="match status" value="6"/>
</dbReference>
<dbReference type="GO" id="GO:0005524">
    <property type="term" value="F:ATP binding"/>
    <property type="evidence" value="ECO:0007669"/>
    <property type="project" value="UniProtKB-KW"/>
</dbReference>
<evidence type="ECO:0000256" key="10">
    <source>
        <dbReference type="ARBA" id="ARBA00023136"/>
    </source>
</evidence>
<keyword evidence="6" id="KW-0067">ATP-binding</keyword>
<dbReference type="FunFam" id="1.20.1110.10:FF:000065">
    <property type="entry name" value="Sarcoplasmic/endoplasmic reticulum calcium ATPase 1"/>
    <property type="match status" value="1"/>
</dbReference>
<dbReference type="Gene3D" id="2.10.70.10">
    <property type="entry name" value="Complement Module, domain 1"/>
    <property type="match status" value="5"/>
</dbReference>
<evidence type="ECO:0000256" key="11">
    <source>
        <dbReference type="ARBA" id="ARBA00023157"/>
    </source>
</evidence>
<dbReference type="Pfam" id="PF00084">
    <property type="entry name" value="Sushi"/>
    <property type="match status" value="5"/>
</dbReference>
<evidence type="ECO:0000313" key="17">
    <source>
        <dbReference type="EMBL" id="KAK7933337.1"/>
    </source>
</evidence>
<feature type="domain" description="Sushi" evidence="16">
    <location>
        <begin position="207"/>
        <end position="264"/>
    </location>
</feature>
<evidence type="ECO:0000313" key="18">
    <source>
        <dbReference type="Proteomes" id="UP001460270"/>
    </source>
</evidence>
<accession>A0AAW0PN65</accession>
<feature type="domain" description="Sushi" evidence="16">
    <location>
        <begin position="534"/>
        <end position="593"/>
    </location>
</feature>
<dbReference type="InterPro" id="IPR023298">
    <property type="entry name" value="ATPase_P-typ_TM_dom_sf"/>
</dbReference>
<feature type="transmembrane region" description="Helical" evidence="15">
    <location>
        <begin position="60"/>
        <end position="78"/>
    </location>
</feature>
<evidence type="ECO:0000256" key="14">
    <source>
        <dbReference type="SAM" id="MobiDB-lite"/>
    </source>
</evidence>
<dbReference type="PANTHER" id="PTHR19325:SF570">
    <property type="entry name" value="COMPLEMENT COMPONENT 4 BINDING PROTEIN, MEMBRANE"/>
    <property type="match status" value="1"/>
</dbReference>
<feature type="disulfide bond" evidence="13">
    <location>
        <begin position="387"/>
        <end position="414"/>
    </location>
</feature>
<evidence type="ECO:0000256" key="12">
    <source>
        <dbReference type="ARBA" id="ARBA00023180"/>
    </source>
</evidence>
<proteinExistence type="predicted"/>
<feature type="region of interest" description="Disordered" evidence="14">
    <location>
        <begin position="303"/>
        <end position="356"/>
    </location>
</feature>
<dbReference type="EMBL" id="JBBPFD010000003">
    <property type="protein sequence ID" value="KAK7933337.1"/>
    <property type="molecule type" value="Genomic_DNA"/>
</dbReference>
<evidence type="ECO:0000256" key="1">
    <source>
        <dbReference type="ARBA" id="ARBA00004141"/>
    </source>
</evidence>
<organism evidence="17 18">
    <name type="scientific">Mugilogobius chulae</name>
    <name type="common">yellowstripe goby</name>
    <dbReference type="NCBI Taxonomy" id="88201"/>
    <lineage>
        <taxon>Eukaryota</taxon>
        <taxon>Metazoa</taxon>
        <taxon>Chordata</taxon>
        <taxon>Craniata</taxon>
        <taxon>Vertebrata</taxon>
        <taxon>Euteleostomi</taxon>
        <taxon>Actinopterygii</taxon>
        <taxon>Neopterygii</taxon>
        <taxon>Teleostei</taxon>
        <taxon>Neoteleostei</taxon>
        <taxon>Acanthomorphata</taxon>
        <taxon>Gobiaria</taxon>
        <taxon>Gobiiformes</taxon>
        <taxon>Gobioidei</taxon>
        <taxon>Gobiidae</taxon>
        <taxon>Gobionellinae</taxon>
        <taxon>Mugilogobius</taxon>
    </lineage>
</organism>
<dbReference type="Gene3D" id="2.70.150.10">
    <property type="entry name" value="Calcium-transporting ATPase, cytoplasmic transduction domain A"/>
    <property type="match status" value="1"/>
</dbReference>
<comment type="caution">
    <text evidence="13">Lacks conserved residue(s) required for the propagation of feature annotation.</text>
</comment>
<dbReference type="InterPro" id="IPR000436">
    <property type="entry name" value="Sushi_SCR_CCP_dom"/>
</dbReference>
<feature type="domain" description="Sushi" evidence="16">
    <location>
        <begin position="474"/>
        <end position="533"/>
    </location>
</feature>
<dbReference type="Gene3D" id="1.20.1110.10">
    <property type="entry name" value="Calcium-transporting ATPase, transmembrane domain"/>
    <property type="match status" value="1"/>
</dbReference>
<evidence type="ECO:0000256" key="2">
    <source>
        <dbReference type="ARBA" id="ARBA00022659"/>
    </source>
</evidence>
<evidence type="ECO:0000259" key="16">
    <source>
        <dbReference type="PROSITE" id="PS50923"/>
    </source>
</evidence>
<keyword evidence="3 15" id="KW-0812">Transmembrane</keyword>
<comment type="caution">
    <text evidence="17">The sequence shown here is derived from an EMBL/GenBank/DDBJ whole genome shotgun (WGS) entry which is preliminary data.</text>
</comment>
<keyword evidence="5" id="KW-0547">Nucleotide-binding</keyword>
<dbReference type="SUPFAM" id="SSF81665">
    <property type="entry name" value="Calcium ATPase, transmembrane domain M"/>
    <property type="match status" value="1"/>
</dbReference>
<feature type="transmembrane region" description="Helical" evidence="15">
    <location>
        <begin position="84"/>
        <end position="107"/>
    </location>
</feature>